<evidence type="ECO:0000256" key="1">
    <source>
        <dbReference type="ARBA" id="ARBA00004141"/>
    </source>
</evidence>
<evidence type="ECO:0000256" key="3">
    <source>
        <dbReference type="ARBA" id="ARBA00022692"/>
    </source>
</evidence>
<keyword evidence="3 6" id="KW-0812">Transmembrane</keyword>
<feature type="transmembrane region" description="Helical" evidence="6">
    <location>
        <begin position="181"/>
        <end position="204"/>
    </location>
</feature>
<evidence type="ECO:0000256" key="2">
    <source>
        <dbReference type="ARBA" id="ARBA00007362"/>
    </source>
</evidence>
<accession>A0ABT0LFY2</accession>
<keyword evidence="9" id="KW-1185">Reference proteome</keyword>
<keyword evidence="5 6" id="KW-0472">Membrane</keyword>
<dbReference type="InterPro" id="IPR000620">
    <property type="entry name" value="EamA_dom"/>
</dbReference>
<evidence type="ECO:0000256" key="4">
    <source>
        <dbReference type="ARBA" id="ARBA00022989"/>
    </source>
</evidence>
<feature type="domain" description="EamA" evidence="7">
    <location>
        <begin position="149"/>
        <end position="282"/>
    </location>
</feature>
<gene>
    <name evidence="8" type="ORF">L2764_19560</name>
</gene>
<feature type="transmembrane region" description="Helical" evidence="6">
    <location>
        <begin position="267"/>
        <end position="289"/>
    </location>
</feature>
<dbReference type="InterPro" id="IPR037185">
    <property type="entry name" value="EmrE-like"/>
</dbReference>
<feature type="transmembrane region" description="Helical" evidence="6">
    <location>
        <begin position="28"/>
        <end position="51"/>
    </location>
</feature>
<evidence type="ECO:0000256" key="5">
    <source>
        <dbReference type="ARBA" id="ARBA00023136"/>
    </source>
</evidence>
<keyword evidence="4 6" id="KW-1133">Transmembrane helix</keyword>
<dbReference type="PANTHER" id="PTHR32322">
    <property type="entry name" value="INNER MEMBRANE TRANSPORTER"/>
    <property type="match status" value="1"/>
</dbReference>
<feature type="transmembrane region" description="Helical" evidence="6">
    <location>
        <begin position="210"/>
        <end position="235"/>
    </location>
</feature>
<feature type="transmembrane region" description="Helical" evidence="6">
    <location>
        <begin position="242"/>
        <end position="261"/>
    </location>
</feature>
<sequence>MSVFLYVLMIFIWGLSWIAIKWQQGDVATLVSIFYRFAIAALLLCVFGKLFNKLQVVKAHHHVFLALQGLCLFCFNFIAFYYATHYIPSGLTAVIMASAPIFNALHGKLFYQTQTRVYFWVGMLVGLMGISLMFVHDFETATLSRETFIGMALSLLGTWCFSIGNMISIRNTREHLQPYTATTYAIFYGCIALLMMIVFQGIPFTVDVNYFYLGSLAYLAIPASVMGFTLYLILVDRIGAHNAAYVLVLTPIIALISSSLFEGYQWTPYSTFGLILILIGNLIAQWKVVYFRQIRKRLAFE</sequence>
<dbReference type="Gene3D" id="1.10.3730.20">
    <property type="match status" value="1"/>
</dbReference>
<dbReference type="Proteomes" id="UP001203423">
    <property type="component" value="Unassembled WGS sequence"/>
</dbReference>
<feature type="transmembrane region" description="Helical" evidence="6">
    <location>
        <begin position="5"/>
        <end position="22"/>
    </location>
</feature>
<feature type="transmembrane region" description="Helical" evidence="6">
    <location>
        <begin position="63"/>
        <end position="83"/>
    </location>
</feature>
<comment type="similarity">
    <text evidence="2">Belongs to the EamA transporter family.</text>
</comment>
<comment type="caution">
    <text evidence="8">The sequence shown here is derived from an EMBL/GenBank/DDBJ whole genome shotgun (WGS) entry which is preliminary data.</text>
</comment>
<dbReference type="InterPro" id="IPR050638">
    <property type="entry name" value="AA-Vitamin_Transporters"/>
</dbReference>
<name>A0ABT0LFY2_9GAMM</name>
<feature type="transmembrane region" description="Helical" evidence="6">
    <location>
        <begin position="89"/>
        <end position="105"/>
    </location>
</feature>
<dbReference type="Pfam" id="PF00892">
    <property type="entry name" value="EamA"/>
    <property type="match status" value="2"/>
</dbReference>
<proteinExistence type="inferred from homology"/>
<dbReference type="SUPFAM" id="SSF103481">
    <property type="entry name" value="Multidrug resistance efflux transporter EmrE"/>
    <property type="match status" value="2"/>
</dbReference>
<evidence type="ECO:0000313" key="9">
    <source>
        <dbReference type="Proteomes" id="UP001203423"/>
    </source>
</evidence>
<evidence type="ECO:0000256" key="6">
    <source>
        <dbReference type="SAM" id="Phobius"/>
    </source>
</evidence>
<organism evidence="8 9">
    <name type="scientific">Shewanella surugensis</name>
    <dbReference type="NCBI Taxonomy" id="212020"/>
    <lineage>
        <taxon>Bacteria</taxon>
        <taxon>Pseudomonadati</taxon>
        <taxon>Pseudomonadota</taxon>
        <taxon>Gammaproteobacteria</taxon>
        <taxon>Alteromonadales</taxon>
        <taxon>Shewanellaceae</taxon>
        <taxon>Shewanella</taxon>
    </lineage>
</organism>
<comment type="subcellular location">
    <subcellularLocation>
        <location evidence="1">Membrane</location>
        <topology evidence="1">Multi-pass membrane protein</topology>
    </subcellularLocation>
</comment>
<feature type="transmembrane region" description="Helical" evidence="6">
    <location>
        <begin position="117"/>
        <end position="136"/>
    </location>
</feature>
<dbReference type="RefSeq" id="WP_248942035.1">
    <property type="nucleotide sequence ID" value="NZ_JAKIKS010000098.1"/>
</dbReference>
<feature type="transmembrane region" description="Helical" evidence="6">
    <location>
        <begin position="148"/>
        <end position="169"/>
    </location>
</feature>
<dbReference type="PANTHER" id="PTHR32322:SF2">
    <property type="entry name" value="EAMA DOMAIN-CONTAINING PROTEIN"/>
    <property type="match status" value="1"/>
</dbReference>
<reference evidence="8 9" key="1">
    <citation type="submission" date="2022-01" db="EMBL/GenBank/DDBJ databases">
        <title>Whole genome-based taxonomy of the Shewanellaceae.</title>
        <authorList>
            <person name="Martin-Rodriguez A.J."/>
        </authorList>
    </citation>
    <scope>NUCLEOTIDE SEQUENCE [LARGE SCALE GENOMIC DNA]</scope>
    <source>
        <strain evidence="8 9">DSM 17177</strain>
    </source>
</reference>
<dbReference type="EMBL" id="JAKIKS010000098">
    <property type="protein sequence ID" value="MCL1126619.1"/>
    <property type="molecule type" value="Genomic_DNA"/>
</dbReference>
<feature type="domain" description="EamA" evidence="7">
    <location>
        <begin position="3"/>
        <end position="134"/>
    </location>
</feature>
<evidence type="ECO:0000313" key="8">
    <source>
        <dbReference type="EMBL" id="MCL1126619.1"/>
    </source>
</evidence>
<evidence type="ECO:0000259" key="7">
    <source>
        <dbReference type="Pfam" id="PF00892"/>
    </source>
</evidence>
<protein>
    <submittedName>
        <fullName evidence="8">DMT family transporter</fullName>
    </submittedName>
</protein>